<dbReference type="SUPFAM" id="SSF48452">
    <property type="entry name" value="TPR-like"/>
    <property type="match status" value="1"/>
</dbReference>
<dbReference type="InterPro" id="IPR011990">
    <property type="entry name" value="TPR-like_helical_dom_sf"/>
</dbReference>
<proteinExistence type="predicted"/>
<accession>A0ABQ8IN18</accession>
<feature type="region of interest" description="Disordered" evidence="1">
    <location>
        <begin position="222"/>
        <end position="256"/>
    </location>
</feature>
<feature type="compositionally biased region" description="Gly residues" evidence="1">
    <location>
        <begin position="226"/>
        <end position="241"/>
    </location>
</feature>
<feature type="region of interest" description="Disordered" evidence="1">
    <location>
        <begin position="356"/>
        <end position="386"/>
    </location>
</feature>
<dbReference type="PANTHER" id="PTHR26312">
    <property type="entry name" value="TETRATRICOPEPTIDE REPEAT PROTEIN 5"/>
    <property type="match status" value="1"/>
</dbReference>
<dbReference type="EMBL" id="JAFEMO010000001">
    <property type="protein sequence ID" value="KAH7577719.1"/>
    <property type="molecule type" value="Genomic_DNA"/>
</dbReference>
<name>A0ABQ8IN18_9ROSI</name>
<sequence length="386" mass="42742">MLLRSSSTPVLGSLLSSFSDSPNNNNNNNSPHHSHETKTAAKHHHLPPTNLHHSHNKRSFGSRNFPPVSCNSSPMSPSIADLLESDRGFRRAQSVDNLEGLAYAACNNTQDFHNKSQSKKFPVRNKTLMMQTIPSLSFCNLKSRFEGEEDESDIEEEEEIQDLERNERGRERVMAMRGGEFGFNNEKISTVLSEDMKLLNKIWTAGAEGERGVVDQEVDLARGLDMGSGGGDSSGGGGSGGEFNPAGSGGDDRDNHGVEEYYKKMVEENPGNPLFLRNYAKLLYESKHDLHGAEEYYSRAILADPEDGEILSQYAKLVWELHHDQERTSTYYKMAIQASPEDSHVHAAYAGFLWESEEEDDGESHAPNNIHSLPQQFQGAVASASA</sequence>
<feature type="region of interest" description="Disordered" evidence="1">
    <location>
        <begin position="14"/>
        <end position="73"/>
    </location>
</feature>
<protein>
    <submittedName>
        <fullName evidence="2">Uncharacterized protein</fullName>
    </submittedName>
</protein>
<reference evidence="2 3" key="1">
    <citation type="submission" date="2021-02" db="EMBL/GenBank/DDBJ databases">
        <title>Plant Genome Project.</title>
        <authorList>
            <person name="Zhang R.-G."/>
        </authorList>
    </citation>
    <scope>NUCLEOTIDE SEQUENCE [LARGE SCALE GENOMIC DNA]</scope>
    <source>
        <tissue evidence="2">Leaves</tissue>
    </source>
</reference>
<keyword evidence="3" id="KW-1185">Reference proteome</keyword>
<dbReference type="PANTHER" id="PTHR26312:SF225">
    <property type="entry name" value="TPR REPEAT PROTEIN"/>
    <property type="match status" value="1"/>
</dbReference>
<feature type="compositionally biased region" description="Basic residues" evidence="1">
    <location>
        <begin position="40"/>
        <end position="60"/>
    </location>
</feature>
<feature type="region of interest" description="Disordered" evidence="1">
    <location>
        <begin position="147"/>
        <end position="167"/>
    </location>
</feature>
<gene>
    <name evidence="2" type="ORF">JRO89_XS01G0289200</name>
</gene>
<feature type="compositionally biased region" description="Low complexity" evidence="1">
    <location>
        <begin position="14"/>
        <end position="31"/>
    </location>
</feature>
<comment type="caution">
    <text evidence="2">The sequence shown here is derived from an EMBL/GenBank/DDBJ whole genome shotgun (WGS) entry which is preliminary data.</text>
</comment>
<evidence type="ECO:0000313" key="3">
    <source>
        <dbReference type="Proteomes" id="UP000827721"/>
    </source>
</evidence>
<feature type="compositionally biased region" description="Acidic residues" evidence="1">
    <location>
        <begin position="147"/>
        <end position="161"/>
    </location>
</feature>
<organism evidence="2 3">
    <name type="scientific">Xanthoceras sorbifolium</name>
    <dbReference type="NCBI Taxonomy" id="99658"/>
    <lineage>
        <taxon>Eukaryota</taxon>
        <taxon>Viridiplantae</taxon>
        <taxon>Streptophyta</taxon>
        <taxon>Embryophyta</taxon>
        <taxon>Tracheophyta</taxon>
        <taxon>Spermatophyta</taxon>
        <taxon>Magnoliopsida</taxon>
        <taxon>eudicotyledons</taxon>
        <taxon>Gunneridae</taxon>
        <taxon>Pentapetalae</taxon>
        <taxon>rosids</taxon>
        <taxon>malvids</taxon>
        <taxon>Sapindales</taxon>
        <taxon>Sapindaceae</taxon>
        <taxon>Xanthoceroideae</taxon>
        <taxon>Xanthoceras</taxon>
    </lineage>
</organism>
<feature type="compositionally biased region" description="Polar residues" evidence="1">
    <location>
        <begin position="366"/>
        <end position="386"/>
    </location>
</feature>
<evidence type="ECO:0000256" key="1">
    <source>
        <dbReference type="SAM" id="MobiDB-lite"/>
    </source>
</evidence>
<evidence type="ECO:0000313" key="2">
    <source>
        <dbReference type="EMBL" id="KAH7577719.1"/>
    </source>
</evidence>
<dbReference type="Proteomes" id="UP000827721">
    <property type="component" value="Unassembled WGS sequence"/>
</dbReference>
<dbReference type="Gene3D" id="1.25.40.10">
    <property type="entry name" value="Tetratricopeptide repeat domain"/>
    <property type="match status" value="1"/>
</dbReference>